<dbReference type="AlphaFoldDB" id="A0A3P6T1W6"/>
<evidence type="ECO:0000313" key="2">
    <source>
        <dbReference type="Proteomes" id="UP000267096"/>
    </source>
</evidence>
<keyword evidence="2" id="KW-1185">Reference proteome</keyword>
<sequence length="51" mass="5616">MMVADTSESSNTDESGDGLESRAEKIISIKVSNNVVIQLKTKRFQTFIALI</sequence>
<dbReference type="EMBL" id="UYRR01040388">
    <property type="protein sequence ID" value="VDK78977.1"/>
    <property type="molecule type" value="Genomic_DNA"/>
</dbReference>
<proteinExistence type="predicted"/>
<dbReference type="Proteomes" id="UP000267096">
    <property type="component" value="Unassembled WGS sequence"/>
</dbReference>
<evidence type="ECO:0000313" key="1">
    <source>
        <dbReference type="EMBL" id="VDK78977.1"/>
    </source>
</evidence>
<gene>
    <name evidence="1" type="ORF">ASIM_LOCUS20701</name>
</gene>
<name>A0A3P6T1W6_ANISI</name>
<organism evidence="1 2">
    <name type="scientific">Anisakis simplex</name>
    <name type="common">Herring worm</name>
    <dbReference type="NCBI Taxonomy" id="6269"/>
    <lineage>
        <taxon>Eukaryota</taxon>
        <taxon>Metazoa</taxon>
        <taxon>Ecdysozoa</taxon>
        <taxon>Nematoda</taxon>
        <taxon>Chromadorea</taxon>
        <taxon>Rhabditida</taxon>
        <taxon>Spirurina</taxon>
        <taxon>Ascaridomorpha</taxon>
        <taxon>Ascaridoidea</taxon>
        <taxon>Anisakidae</taxon>
        <taxon>Anisakis</taxon>
        <taxon>Anisakis simplex complex</taxon>
    </lineage>
</organism>
<accession>A0A3P6T1W6</accession>
<protein>
    <submittedName>
        <fullName evidence="1">Uncharacterized protein</fullName>
    </submittedName>
</protein>
<reference evidence="1 2" key="1">
    <citation type="submission" date="2018-11" db="EMBL/GenBank/DDBJ databases">
        <authorList>
            <consortium name="Pathogen Informatics"/>
        </authorList>
    </citation>
    <scope>NUCLEOTIDE SEQUENCE [LARGE SCALE GENOMIC DNA]</scope>
</reference>